<evidence type="ECO:0000259" key="1">
    <source>
        <dbReference type="PROSITE" id="PS51379"/>
    </source>
</evidence>
<dbReference type="Pfam" id="PF14691">
    <property type="entry name" value="Fer4_20"/>
    <property type="match status" value="1"/>
</dbReference>
<accession>A0ABT4LGM6</accession>
<feature type="domain" description="4Fe-4S ferredoxin-type" evidence="1">
    <location>
        <begin position="35"/>
        <end position="65"/>
    </location>
</feature>
<sequence length="451" mass="48214">MTIKTGEGPDIRSSRLAQEEYSKNFGDIHPPLASHEAYVEADRCYFCYDAPCTVACPTSIDIPMFIRQISADNVKGAAKTIFEENILGGMCARVCPTETLCEQACVRQEAEGKPVKIGLLQRYATDHLLEEGDKVFERAALTGRKIAVVGAGPAGLSCAHRLAMHGHDVTVYDARKKAGGLNEYGIAAYKSVDNFAQREVEFLLSIGGITLELGKGLGKDLSLAELRQKYDAVFLGMGLAGVNALRAEGEDLEGVVDAVSYISDLRQSKDLSVLPVGRKVVVIGGGMTAVDAAVQSKLLGAEEVTILYRRGKEQMNASEYEQDLAQTKGVTIRHWVKPNRLIGVNGKVSAIECEYTENTSGSLKGTGETFTLNADMVFKAIGQNFIAAPLNGSAEVVELESGRIRVGEDRRTSLGDVWAGGDCIAGGEDLTVAAVEDGKVAAEAINAFLNA</sequence>
<name>A0ABT4LGM6_9PROT</name>
<protein>
    <submittedName>
        <fullName evidence="2">NAD(P)-dependent oxidoreductase</fullName>
    </submittedName>
</protein>
<evidence type="ECO:0000313" key="2">
    <source>
        <dbReference type="EMBL" id="MCZ4280250.1"/>
    </source>
</evidence>
<comment type="caution">
    <text evidence="2">The sequence shown here is derived from an EMBL/GenBank/DDBJ whole genome shotgun (WGS) entry which is preliminary data.</text>
</comment>
<dbReference type="Proteomes" id="UP001069802">
    <property type="component" value="Unassembled WGS sequence"/>
</dbReference>
<dbReference type="PROSITE" id="PS51379">
    <property type="entry name" value="4FE4S_FER_2"/>
    <property type="match status" value="1"/>
</dbReference>
<dbReference type="EMBL" id="JAPWGY010000002">
    <property type="protein sequence ID" value="MCZ4280250.1"/>
    <property type="molecule type" value="Genomic_DNA"/>
</dbReference>
<gene>
    <name evidence="2" type="ORF">O4H49_05650</name>
</gene>
<dbReference type="PANTHER" id="PTHR42783:SF3">
    <property type="entry name" value="GLUTAMATE SYNTHASE [NADPH] SMALL CHAIN-RELATED"/>
    <property type="match status" value="1"/>
</dbReference>
<evidence type="ECO:0000313" key="3">
    <source>
        <dbReference type="Proteomes" id="UP001069802"/>
    </source>
</evidence>
<dbReference type="Gene3D" id="1.10.1060.10">
    <property type="entry name" value="Alpha-helical ferredoxin"/>
    <property type="match status" value="1"/>
</dbReference>
<dbReference type="Pfam" id="PF07992">
    <property type="entry name" value="Pyr_redox_2"/>
    <property type="match status" value="1"/>
</dbReference>
<dbReference type="RefSeq" id="WP_269422460.1">
    <property type="nucleotide sequence ID" value="NZ_JAPWGY010000002.1"/>
</dbReference>
<dbReference type="InterPro" id="IPR028261">
    <property type="entry name" value="DPD_II"/>
</dbReference>
<dbReference type="Gene3D" id="3.50.50.60">
    <property type="entry name" value="FAD/NAD(P)-binding domain"/>
    <property type="match status" value="2"/>
</dbReference>
<dbReference type="InterPro" id="IPR017896">
    <property type="entry name" value="4Fe4S_Fe-S-bd"/>
</dbReference>
<proteinExistence type="predicted"/>
<reference evidence="2" key="1">
    <citation type="submission" date="2022-12" db="EMBL/GenBank/DDBJ databases">
        <title>Bacterial isolates from different developmental stages of Nematostella vectensis.</title>
        <authorList>
            <person name="Fraune S."/>
        </authorList>
    </citation>
    <scope>NUCLEOTIDE SEQUENCE</scope>
    <source>
        <strain evidence="2">G21630-S1</strain>
    </source>
</reference>
<dbReference type="InterPro" id="IPR036188">
    <property type="entry name" value="FAD/NAD-bd_sf"/>
</dbReference>
<dbReference type="PRINTS" id="PR00419">
    <property type="entry name" value="ADXRDTASE"/>
</dbReference>
<dbReference type="SUPFAM" id="SSF46548">
    <property type="entry name" value="alpha-helical ferredoxin"/>
    <property type="match status" value="1"/>
</dbReference>
<dbReference type="InterPro" id="IPR009051">
    <property type="entry name" value="Helical_ferredxn"/>
</dbReference>
<keyword evidence="3" id="KW-1185">Reference proteome</keyword>
<dbReference type="SUPFAM" id="SSF51971">
    <property type="entry name" value="Nucleotide-binding domain"/>
    <property type="match status" value="1"/>
</dbReference>
<dbReference type="PANTHER" id="PTHR42783">
    <property type="entry name" value="GLUTAMATE SYNTHASE [NADPH] SMALL CHAIN"/>
    <property type="match status" value="1"/>
</dbReference>
<organism evidence="2 3">
    <name type="scientific">Kiloniella laminariae</name>
    <dbReference type="NCBI Taxonomy" id="454162"/>
    <lineage>
        <taxon>Bacteria</taxon>
        <taxon>Pseudomonadati</taxon>
        <taxon>Pseudomonadota</taxon>
        <taxon>Alphaproteobacteria</taxon>
        <taxon>Rhodospirillales</taxon>
        <taxon>Kiloniellaceae</taxon>
        <taxon>Kiloniella</taxon>
    </lineage>
</organism>
<dbReference type="InterPro" id="IPR023753">
    <property type="entry name" value="FAD/NAD-binding_dom"/>
</dbReference>